<feature type="domain" description="ABC transmembrane type-1" evidence="7">
    <location>
        <begin position="17"/>
        <end position="200"/>
    </location>
</feature>
<reference evidence="8" key="1">
    <citation type="submission" date="2016-07" db="EMBL/GenBank/DDBJ databases">
        <title>Microvirga ossetica sp. nov. a new species of rhizobia isolated from root nodules of the legume species Vicia alpestris Steven originated from North Ossetia region in the Caucasus.</title>
        <authorList>
            <person name="Safronova V.I."/>
            <person name="Kuznetsova I.G."/>
            <person name="Sazanova A.L."/>
            <person name="Belimov A."/>
            <person name="Andronov E."/>
            <person name="Osledkin Y.S."/>
            <person name="Onishchuk O.P."/>
            <person name="Kurchak O.N."/>
            <person name="Shaposhnikov A.I."/>
            <person name="Willems A."/>
            <person name="Tikhonovich I.A."/>
        </authorList>
    </citation>
    <scope>NUCLEOTIDE SEQUENCE [LARGE SCALE GENOMIC DNA]</scope>
    <source>
        <strain evidence="8">V5/3M</strain>
        <plasmid evidence="8">unnamed1</plasmid>
    </source>
</reference>
<dbReference type="KEGG" id="moc:BB934_29340"/>
<evidence type="ECO:0000256" key="1">
    <source>
        <dbReference type="ARBA" id="ARBA00004651"/>
    </source>
</evidence>
<dbReference type="PROSITE" id="PS50929">
    <property type="entry name" value="ABC_TM1F"/>
    <property type="match status" value="1"/>
</dbReference>
<keyword evidence="4 6" id="KW-0472">Membrane</keyword>
<dbReference type="AlphaFoldDB" id="A0A1B2EQZ5"/>
<dbReference type="InterPro" id="IPR011527">
    <property type="entry name" value="ABC1_TM_dom"/>
</dbReference>
<keyword evidence="2 6" id="KW-0812">Transmembrane</keyword>
<geneLocation type="plasmid" evidence="8">
    <name>unnamed1</name>
</geneLocation>
<dbReference type="EMBL" id="CP016617">
    <property type="protein sequence ID" value="ANY82406.1"/>
    <property type="molecule type" value="Genomic_DNA"/>
</dbReference>
<gene>
    <name evidence="8" type="ORF">BB934_29340</name>
</gene>
<dbReference type="GO" id="GO:0005524">
    <property type="term" value="F:ATP binding"/>
    <property type="evidence" value="ECO:0007669"/>
    <property type="project" value="InterPro"/>
</dbReference>
<evidence type="ECO:0000256" key="4">
    <source>
        <dbReference type="ARBA" id="ARBA00023136"/>
    </source>
</evidence>
<evidence type="ECO:0000313" key="8">
    <source>
        <dbReference type="EMBL" id="ANY82406.1"/>
    </source>
</evidence>
<dbReference type="SUPFAM" id="SSF90123">
    <property type="entry name" value="ABC transporter transmembrane region"/>
    <property type="match status" value="1"/>
</dbReference>
<evidence type="ECO:0000259" key="7">
    <source>
        <dbReference type="PROSITE" id="PS50929"/>
    </source>
</evidence>
<name>A0A1B2EQZ5_9HYPH</name>
<sequence length="266" mass="28508">MSGFYRLLWRQTRQAQLLLIGLSLAIAVLAAVPLYLQLKLINGLAYGTSLHQVLVLGASYGAASLLTIALKLCLQYRSAILGETIVRRIRGRILSTHAHKRRTGDPTRTADGTVVSMLTAEAEGVGLFVGEAITTPLLEIGTLLSILIFITVSEPLLGVFIAAIALPQAAIVAAVQGSVNTLVKKRLELLRTAADRAVDAAAPGLRQRSLRRSTRSSAPADGSTFASCPRRRRSRCWPPSVSSAHLCWVVGWCCGARPTLGPLWPP</sequence>
<organism evidence="8">
    <name type="scientific">Microvirga ossetica</name>
    <dbReference type="NCBI Taxonomy" id="1882682"/>
    <lineage>
        <taxon>Bacteria</taxon>
        <taxon>Pseudomonadati</taxon>
        <taxon>Pseudomonadota</taxon>
        <taxon>Alphaproteobacteria</taxon>
        <taxon>Hyphomicrobiales</taxon>
        <taxon>Methylobacteriaceae</taxon>
        <taxon>Microvirga</taxon>
    </lineage>
</organism>
<evidence type="ECO:0000256" key="2">
    <source>
        <dbReference type="ARBA" id="ARBA00022692"/>
    </source>
</evidence>
<dbReference type="GO" id="GO:0140359">
    <property type="term" value="F:ABC-type transporter activity"/>
    <property type="evidence" value="ECO:0007669"/>
    <property type="project" value="InterPro"/>
</dbReference>
<evidence type="ECO:0000256" key="3">
    <source>
        <dbReference type="ARBA" id="ARBA00022989"/>
    </source>
</evidence>
<feature type="transmembrane region" description="Helical" evidence="6">
    <location>
        <begin position="54"/>
        <end position="74"/>
    </location>
</feature>
<evidence type="ECO:0000256" key="6">
    <source>
        <dbReference type="SAM" id="Phobius"/>
    </source>
</evidence>
<accession>A0A1B2EQZ5</accession>
<keyword evidence="3 6" id="KW-1133">Transmembrane helix</keyword>
<dbReference type="Gene3D" id="1.20.1560.10">
    <property type="entry name" value="ABC transporter type 1, transmembrane domain"/>
    <property type="match status" value="1"/>
</dbReference>
<evidence type="ECO:0000256" key="5">
    <source>
        <dbReference type="SAM" id="MobiDB-lite"/>
    </source>
</evidence>
<proteinExistence type="predicted"/>
<dbReference type="InterPro" id="IPR036640">
    <property type="entry name" value="ABC1_TM_sf"/>
</dbReference>
<dbReference type="GO" id="GO:0005886">
    <property type="term" value="C:plasma membrane"/>
    <property type="evidence" value="ECO:0007669"/>
    <property type="project" value="UniProtKB-SubCell"/>
</dbReference>
<keyword evidence="8" id="KW-0614">Plasmid</keyword>
<protein>
    <recommendedName>
        <fullName evidence="7">ABC transmembrane type-1 domain-containing protein</fullName>
    </recommendedName>
</protein>
<comment type="subcellular location">
    <subcellularLocation>
        <location evidence="1">Cell membrane</location>
        <topology evidence="1">Multi-pass membrane protein</topology>
    </subcellularLocation>
</comment>
<feature type="region of interest" description="Disordered" evidence="5">
    <location>
        <begin position="205"/>
        <end position="234"/>
    </location>
</feature>